<evidence type="ECO:0000313" key="3">
    <source>
        <dbReference type="Proteomes" id="UP000775547"/>
    </source>
</evidence>
<feature type="region of interest" description="Disordered" evidence="1">
    <location>
        <begin position="1"/>
        <end position="35"/>
    </location>
</feature>
<reference evidence="2" key="2">
    <citation type="submission" date="2021-10" db="EMBL/GenBank/DDBJ databases">
        <title>Phylogenomics reveals ancestral predisposition of the termite-cultivated fungus Termitomyces towards a domesticated lifestyle.</title>
        <authorList>
            <person name="Auxier B."/>
            <person name="Grum-Grzhimaylo A."/>
            <person name="Cardenas M.E."/>
            <person name="Lodge J.D."/>
            <person name="Laessoe T."/>
            <person name="Pedersen O."/>
            <person name="Smith M.E."/>
            <person name="Kuyper T.W."/>
            <person name="Franco-Molano E.A."/>
            <person name="Baroni T.J."/>
            <person name="Aanen D.K."/>
        </authorList>
    </citation>
    <scope>NUCLEOTIDE SEQUENCE</scope>
    <source>
        <strain evidence="2">AP01</strain>
        <tissue evidence="2">Mycelium</tissue>
    </source>
</reference>
<organism evidence="2 3">
    <name type="scientific">Asterophora parasitica</name>
    <dbReference type="NCBI Taxonomy" id="117018"/>
    <lineage>
        <taxon>Eukaryota</taxon>
        <taxon>Fungi</taxon>
        <taxon>Dikarya</taxon>
        <taxon>Basidiomycota</taxon>
        <taxon>Agaricomycotina</taxon>
        <taxon>Agaricomycetes</taxon>
        <taxon>Agaricomycetidae</taxon>
        <taxon>Agaricales</taxon>
        <taxon>Tricholomatineae</taxon>
        <taxon>Lyophyllaceae</taxon>
        <taxon>Asterophora</taxon>
    </lineage>
</organism>
<feature type="region of interest" description="Disordered" evidence="1">
    <location>
        <begin position="49"/>
        <end position="70"/>
    </location>
</feature>
<feature type="compositionally biased region" description="Low complexity" evidence="1">
    <location>
        <begin position="25"/>
        <end position="35"/>
    </location>
</feature>
<proteinExistence type="predicted"/>
<sequence>MASIHPAYPYSASSNPESQPPPSPSGSALSGADSSSLVYDPLPIYNSVQPPPYSITDQSSAQPRKSRVPASVAVAHPYARLFAKKEEVKRRKIWNHALEKSLFSPYEMCVPNPAHVLSHLTLRQFHDRCAAAENDLHSQSRSTYRQAPRTITRYRVLARRVRRTSALSRLEFKNSKAGASSTSLNMSAQWCLTPAPIEPGTQGLRAAGPAPIMRRLGPTSHTL</sequence>
<evidence type="ECO:0000256" key="1">
    <source>
        <dbReference type="SAM" id="MobiDB-lite"/>
    </source>
</evidence>
<name>A0A9P7KHS6_9AGAR</name>
<dbReference type="OrthoDB" id="3245901at2759"/>
<protein>
    <submittedName>
        <fullName evidence="2">Uncharacterized protein</fullName>
    </submittedName>
</protein>
<feature type="region of interest" description="Disordered" evidence="1">
    <location>
        <begin position="202"/>
        <end position="223"/>
    </location>
</feature>
<reference evidence="2" key="1">
    <citation type="submission" date="2020-07" db="EMBL/GenBank/DDBJ databases">
        <authorList>
            <person name="Nieuwenhuis M."/>
            <person name="Van De Peppel L.J.J."/>
        </authorList>
    </citation>
    <scope>NUCLEOTIDE SEQUENCE</scope>
    <source>
        <strain evidence="2">AP01</strain>
        <tissue evidence="2">Mycelium</tissue>
    </source>
</reference>
<dbReference type="AlphaFoldDB" id="A0A9P7KHS6"/>
<comment type="caution">
    <text evidence="2">The sequence shown here is derived from an EMBL/GenBank/DDBJ whole genome shotgun (WGS) entry which is preliminary data.</text>
</comment>
<evidence type="ECO:0000313" key="2">
    <source>
        <dbReference type="EMBL" id="KAG5648046.1"/>
    </source>
</evidence>
<dbReference type="Proteomes" id="UP000775547">
    <property type="component" value="Unassembled WGS sequence"/>
</dbReference>
<dbReference type="EMBL" id="JABCKV010000005">
    <property type="protein sequence ID" value="KAG5648046.1"/>
    <property type="molecule type" value="Genomic_DNA"/>
</dbReference>
<accession>A0A9P7KHS6</accession>
<gene>
    <name evidence="2" type="ORF">DXG03_007081</name>
</gene>
<keyword evidence="3" id="KW-1185">Reference proteome</keyword>